<evidence type="ECO:0000313" key="1">
    <source>
        <dbReference type="EnsemblPlants" id="PGSC0003DMT400040665"/>
    </source>
</evidence>
<evidence type="ECO:0000313" key="2">
    <source>
        <dbReference type="Proteomes" id="UP000011115"/>
    </source>
</evidence>
<dbReference type="Proteomes" id="UP000011115">
    <property type="component" value="Unassembled WGS sequence"/>
</dbReference>
<proteinExistence type="predicted"/>
<accession>M1BA71</accession>
<dbReference type="HOGENOM" id="CLU_2675928_0_0_1"/>
<dbReference type="PaxDb" id="4113-PGSC0003DMT400040665"/>
<dbReference type="InParanoid" id="M1BA71"/>
<sequence length="75" mass="8730">MNKKSLNIRNAKLRIELGTELRRKMILKCELGTSNKPEQRSSHLRIETSHIYYIEVVTQNKKKGNSLAFITFTPL</sequence>
<dbReference type="AlphaFoldDB" id="M1BA71"/>
<name>M1BA71_SOLTU</name>
<reference evidence="2" key="1">
    <citation type="journal article" date="2011" name="Nature">
        <title>Genome sequence and analysis of the tuber crop potato.</title>
        <authorList>
            <consortium name="The Potato Genome Sequencing Consortium"/>
        </authorList>
    </citation>
    <scope>NUCLEOTIDE SEQUENCE [LARGE SCALE GENOMIC DNA]</scope>
    <source>
        <strain evidence="2">cv. DM1-3 516 R44</strain>
    </source>
</reference>
<keyword evidence="2" id="KW-1185">Reference proteome</keyword>
<organism evidence="1 2">
    <name type="scientific">Solanum tuberosum</name>
    <name type="common">Potato</name>
    <dbReference type="NCBI Taxonomy" id="4113"/>
    <lineage>
        <taxon>Eukaryota</taxon>
        <taxon>Viridiplantae</taxon>
        <taxon>Streptophyta</taxon>
        <taxon>Embryophyta</taxon>
        <taxon>Tracheophyta</taxon>
        <taxon>Spermatophyta</taxon>
        <taxon>Magnoliopsida</taxon>
        <taxon>eudicotyledons</taxon>
        <taxon>Gunneridae</taxon>
        <taxon>Pentapetalae</taxon>
        <taxon>asterids</taxon>
        <taxon>lamiids</taxon>
        <taxon>Solanales</taxon>
        <taxon>Solanaceae</taxon>
        <taxon>Solanoideae</taxon>
        <taxon>Solaneae</taxon>
        <taxon>Solanum</taxon>
    </lineage>
</organism>
<protein>
    <submittedName>
        <fullName evidence="1">Uncharacterized protein</fullName>
    </submittedName>
</protein>
<dbReference type="EnsemblPlants" id="PGSC0003DMT400040665">
    <property type="protein sequence ID" value="PGSC0003DMT400040665"/>
    <property type="gene ID" value="PGSC0003DMG400015722"/>
</dbReference>
<dbReference type="Gramene" id="PGSC0003DMT400040665">
    <property type="protein sequence ID" value="PGSC0003DMT400040665"/>
    <property type="gene ID" value="PGSC0003DMG400015722"/>
</dbReference>
<reference evidence="1" key="2">
    <citation type="submission" date="2015-06" db="UniProtKB">
        <authorList>
            <consortium name="EnsemblPlants"/>
        </authorList>
    </citation>
    <scope>IDENTIFICATION</scope>
    <source>
        <strain evidence="1">DM1-3 516 R44</strain>
    </source>
</reference>